<comment type="caution">
    <text evidence="1">The sequence shown here is derived from an EMBL/GenBank/DDBJ whole genome shotgun (WGS) entry which is preliminary data.</text>
</comment>
<dbReference type="EMBL" id="JASBWV010000014">
    <property type="protein sequence ID" value="KAJ9122646.1"/>
    <property type="molecule type" value="Genomic_DNA"/>
</dbReference>
<dbReference type="Proteomes" id="UP001234202">
    <property type="component" value="Unassembled WGS sequence"/>
</dbReference>
<protein>
    <submittedName>
        <fullName evidence="1">Uncharacterized protein</fullName>
    </submittedName>
</protein>
<evidence type="ECO:0000313" key="1">
    <source>
        <dbReference type="EMBL" id="KAJ9122646.1"/>
    </source>
</evidence>
<reference evidence="1" key="1">
    <citation type="submission" date="2023-04" db="EMBL/GenBank/DDBJ databases">
        <title>Draft Genome sequencing of Naganishia species isolated from polar environments using Oxford Nanopore Technology.</title>
        <authorList>
            <person name="Leo P."/>
            <person name="Venkateswaran K."/>
        </authorList>
    </citation>
    <scope>NUCLEOTIDE SEQUENCE</scope>
    <source>
        <strain evidence="1">DBVPG 5303</strain>
    </source>
</reference>
<evidence type="ECO:0000313" key="2">
    <source>
        <dbReference type="Proteomes" id="UP001234202"/>
    </source>
</evidence>
<gene>
    <name evidence="1" type="ORF">QFC24_004074</name>
</gene>
<sequence>MATNQPSASERLTTIQEQMAALRNESIALDAAEAKDVLLSKIQEKATQKGDHALLKVCEAKNSRELNKYNADIIRTWAKSAGLKGISRLGKAALIHKVALFRDLPDAKETAAAKDVDSATPAPVVENGSHLALFTATEEDEMPIASPTAFEKEEEWRTRRGDDEQLLDELPDDTRREALQIVGGVDDDEEDEDQDEGDEGDILKEIEEGENEQEQLTAALLDGKIQAEFVDRHFITQFLKYSSERPKMTRKGEPIEGTRVGSQQLRKLFFGCLRYRKAQVAANPKFNKSVEEDRPAVDSTLTTFLRMLMFQATDNLRMGNIPEADAMDVRAGTVLDSLSVEEEDKLGRGFLGHPKLHMTVKGHLIWTLQRSTGMRGDDLRSMHLAALQPYNMALPNDFSNREVPALVLLQWNHKTVHTTNIEHPKFHTVITHKRPELDAQAALGFYLHWLFDVFQIEDKHQFDWTLNKSWRHAVLGSAGFHRAEKYNPIWIDNVKAPEHLVKKLFPQAEARIEVIEKAIVEGNAQLRGARDFWKLVAGLRCQILLAGAAIFSQSPESALFRLPICQDPDVLVWMRDVFPAEMDHAIRNAGQVNLENVQSEIVAEALHATNARIDALQRDVAALLELTTRRTQLLTPSKGIGGVVFTATPTRRRADKPSISPADIRQRNAIATQLDSGPPSSPSRDVNTVSDTLSLEERSGVYEDELGNMRAYALSSPRDTTKRRPRTELDLYLPKELETWAVPGQIGSYPLPPFLGVKGVNWEVVFPYVKNPVYLWNVWKPKDLGSYGSLKEVWLD</sequence>
<proteinExistence type="predicted"/>
<accession>A0ACC2XG85</accession>
<organism evidence="1 2">
    <name type="scientific">Naganishia onofrii</name>
    <dbReference type="NCBI Taxonomy" id="1851511"/>
    <lineage>
        <taxon>Eukaryota</taxon>
        <taxon>Fungi</taxon>
        <taxon>Dikarya</taxon>
        <taxon>Basidiomycota</taxon>
        <taxon>Agaricomycotina</taxon>
        <taxon>Tremellomycetes</taxon>
        <taxon>Filobasidiales</taxon>
        <taxon>Filobasidiaceae</taxon>
        <taxon>Naganishia</taxon>
    </lineage>
</organism>
<name>A0ACC2XG85_9TREE</name>
<keyword evidence="2" id="KW-1185">Reference proteome</keyword>